<evidence type="ECO:0000313" key="2">
    <source>
        <dbReference type="EMBL" id="KAK3857342.1"/>
    </source>
</evidence>
<protein>
    <submittedName>
        <fullName evidence="2">Uncharacterized protein</fullName>
    </submittedName>
</protein>
<gene>
    <name evidence="2" type="ORF">Pcinc_036402</name>
</gene>
<name>A0AAE1BW81_PETCI</name>
<feature type="compositionally biased region" description="Low complexity" evidence="1">
    <location>
        <begin position="92"/>
        <end position="119"/>
    </location>
</feature>
<keyword evidence="3" id="KW-1185">Reference proteome</keyword>
<reference evidence="2" key="1">
    <citation type="submission" date="2023-10" db="EMBL/GenBank/DDBJ databases">
        <title>Genome assemblies of two species of porcelain crab, Petrolisthes cinctipes and Petrolisthes manimaculis (Anomura: Porcellanidae).</title>
        <authorList>
            <person name="Angst P."/>
        </authorList>
    </citation>
    <scope>NUCLEOTIDE SEQUENCE</scope>
    <source>
        <strain evidence="2">PB745_01</strain>
        <tissue evidence="2">Gill</tissue>
    </source>
</reference>
<dbReference type="AlphaFoldDB" id="A0AAE1BW81"/>
<evidence type="ECO:0000256" key="1">
    <source>
        <dbReference type="SAM" id="MobiDB-lite"/>
    </source>
</evidence>
<evidence type="ECO:0000313" key="3">
    <source>
        <dbReference type="Proteomes" id="UP001286313"/>
    </source>
</evidence>
<sequence length="235" mass="26117">MMGPCLSPVVQSACLPVSMYTFAGLPVALLSFPHSLPNFFSASFQRRFLWEVEVACWEKKNLCHCDVTGTPEEDTSQPGQHTQDENEEEVVVDPVQPTLATHAPQNPSHPQQPSRSQSIHHFEPSPSTISHPVHPPFHTQSIHHFEPSPSTISNPVHPPFHTQSTSTTTCSSATHLFIPSLGTSSASQRRASSKIHMDLYAGVCRGTEKLKDTIREENSQTLYFTATVKFFFKQL</sequence>
<feature type="compositionally biased region" description="Polar residues" evidence="1">
    <location>
        <begin position="138"/>
        <end position="154"/>
    </location>
</feature>
<organism evidence="2 3">
    <name type="scientific">Petrolisthes cinctipes</name>
    <name type="common">Flat porcelain crab</name>
    <dbReference type="NCBI Taxonomy" id="88211"/>
    <lineage>
        <taxon>Eukaryota</taxon>
        <taxon>Metazoa</taxon>
        <taxon>Ecdysozoa</taxon>
        <taxon>Arthropoda</taxon>
        <taxon>Crustacea</taxon>
        <taxon>Multicrustacea</taxon>
        <taxon>Malacostraca</taxon>
        <taxon>Eumalacostraca</taxon>
        <taxon>Eucarida</taxon>
        <taxon>Decapoda</taxon>
        <taxon>Pleocyemata</taxon>
        <taxon>Anomura</taxon>
        <taxon>Galatheoidea</taxon>
        <taxon>Porcellanidae</taxon>
        <taxon>Petrolisthes</taxon>
    </lineage>
</organism>
<proteinExistence type="predicted"/>
<dbReference type="Proteomes" id="UP001286313">
    <property type="component" value="Unassembled WGS sequence"/>
</dbReference>
<feature type="region of interest" description="Disordered" evidence="1">
    <location>
        <begin position="69"/>
        <end position="167"/>
    </location>
</feature>
<comment type="caution">
    <text evidence="2">The sequence shown here is derived from an EMBL/GenBank/DDBJ whole genome shotgun (WGS) entry which is preliminary data.</text>
</comment>
<dbReference type="EMBL" id="JAWQEG010005633">
    <property type="protein sequence ID" value="KAK3857342.1"/>
    <property type="molecule type" value="Genomic_DNA"/>
</dbReference>
<accession>A0AAE1BW81</accession>